<evidence type="ECO:0000256" key="4">
    <source>
        <dbReference type="ARBA" id="ARBA00023136"/>
    </source>
</evidence>
<dbReference type="GO" id="GO:0015099">
    <property type="term" value="F:nickel cation transmembrane transporter activity"/>
    <property type="evidence" value="ECO:0007669"/>
    <property type="project" value="TreeGrafter"/>
</dbReference>
<evidence type="ECO:0000256" key="7">
    <source>
        <dbReference type="SAM" id="SignalP"/>
    </source>
</evidence>
<evidence type="ECO:0000256" key="6">
    <source>
        <dbReference type="SAM" id="Phobius"/>
    </source>
</evidence>
<feature type="transmembrane region" description="Helical" evidence="6">
    <location>
        <begin position="960"/>
        <end position="982"/>
    </location>
</feature>
<evidence type="ECO:0000313" key="8">
    <source>
        <dbReference type="EMBL" id="SLM36328.1"/>
    </source>
</evidence>
<dbReference type="GO" id="GO:0015095">
    <property type="term" value="F:magnesium ion transmembrane transporter activity"/>
    <property type="evidence" value="ECO:0007669"/>
    <property type="project" value="TreeGrafter"/>
</dbReference>
<evidence type="ECO:0000256" key="1">
    <source>
        <dbReference type="ARBA" id="ARBA00004141"/>
    </source>
</evidence>
<evidence type="ECO:0000256" key="2">
    <source>
        <dbReference type="ARBA" id="ARBA00022692"/>
    </source>
</evidence>
<feature type="chain" id="PRO_5013389067" evidence="7">
    <location>
        <begin position="17"/>
        <end position="1092"/>
    </location>
</feature>
<dbReference type="Pfam" id="PF01544">
    <property type="entry name" value="CorA"/>
    <property type="match status" value="1"/>
</dbReference>
<dbReference type="PANTHER" id="PTHR47685:SF1">
    <property type="entry name" value="MAGNESIUM TRANSPORT PROTEIN CORA"/>
    <property type="match status" value="1"/>
</dbReference>
<keyword evidence="9" id="KW-1185">Reference proteome</keyword>
<evidence type="ECO:0000313" key="9">
    <source>
        <dbReference type="Proteomes" id="UP000192927"/>
    </source>
</evidence>
<feature type="transmembrane region" description="Helical" evidence="6">
    <location>
        <begin position="1029"/>
        <end position="1050"/>
    </location>
</feature>
<proteinExistence type="predicted"/>
<feature type="compositionally biased region" description="Basic and acidic residues" evidence="5">
    <location>
        <begin position="376"/>
        <end position="397"/>
    </location>
</feature>
<dbReference type="InterPro" id="IPR050829">
    <property type="entry name" value="CorA_MIT"/>
</dbReference>
<keyword evidence="2 6" id="KW-0812">Transmembrane</keyword>
<name>A0A1W5CZL8_9LECA</name>
<accession>A0A1W5CZL8</accession>
<reference evidence="9" key="1">
    <citation type="submission" date="2017-03" db="EMBL/GenBank/DDBJ databases">
        <authorList>
            <person name="Sharma R."/>
            <person name="Thines M."/>
        </authorList>
    </citation>
    <scope>NUCLEOTIDE SEQUENCE [LARGE SCALE GENOMIC DNA]</scope>
</reference>
<keyword evidence="7" id="KW-0732">Signal</keyword>
<dbReference type="Gene3D" id="1.20.58.340">
    <property type="entry name" value="Magnesium transport protein CorA, transmembrane region"/>
    <property type="match status" value="1"/>
</dbReference>
<keyword evidence="3 6" id="KW-1133">Transmembrane helix</keyword>
<keyword evidence="4 6" id="KW-0472">Membrane</keyword>
<feature type="signal peptide" evidence="7">
    <location>
        <begin position="1"/>
        <end position="16"/>
    </location>
</feature>
<dbReference type="GO" id="GO:0016020">
    <property type="term" value="C:membrane"/>
    <property type="evidence" value="ECO:0007669"/>
    <property type="project" value="UniProtKB-SubCell"/>
</dbReference>
<comment type="subcellular location">
    <subcellularLocation>
        <location evidence="1">Membrane</location>
        <topology evidence="1">Multi-pass membrane protein</topology>
    </subcellularLocation>
</comment>
<feature type="transmembrane region" description="Helical" evidence="6">
    <location>
        <begin position="994"/>
        <end position="1017"/>
    </location>
</feature>
<organism evidence="8 9">
    <name type="scientific">Lasallia pustulata</name>
    <dbReference type="NCBI Taxonomy" id="136370"/>
    <lineage>
        <taxon>Eukaryota</taxon>
        <taxon>Fungi</taxon>
        <taxon>Dikarya</taxon>
        <taxon>Ascomycota</taxon>
        <taxon>Pezizomycotina</taxon>
        <taxon>Lecanoromycetes</taxon>
        <taxon>OSLEUM clade</taxon>
        <taxon>Umbilicariomycetidae</taxon>
        <taxon>Umbilicariales</taxon>
        <taxon>Umbilicariaceae</taxon>
        <taxon>Lasallia</taxon>
    </lineage>
</organism>
<feature type="region of interest" description="Disordered" evidence="5">
    <location>
        <begin position="375"/>
        <end position="435"/>
    </location>
</feature>
<dbReference type="PANTHER" id="PTHR47685">
    <property type="entry name" value="MAGNESIUM TRANSPORT PROTEIN CORA"/>
    <property type="match status" value="1"/>
</dbReference>
<dbReference type="EMBL" id="FWEW01001046">
    <property type="protein sequence ID" value="SLM36328.1"/>
    <property type="molecule type" value="Genomic_DNA"/>
</dbReference>
<dbReference type="Proteomes" id="UP000192927">
    <property type="component" value="Unassembled WGS sequence"/>
</dbReference>
<dbReference type="GO" id="GO:0015087">
    <property type="term" value="F:cobalt ion transmembrane transporter activity"/>
    <property type="evidence" value="ECO:0007669"/>
    <property type="project" value="TreeGrafter"/>
</dbReference>
<dbReference type="InterPro" id="IPR002523">
    <property type="entry name" value="MgTranspt_CorA/ZnTranspt_ZntB"/>
</dbReference>
<dbReference type="Gene3D" id="3.40.50.1820">
    <property type="entry name" value="alpha/beta hydrolase"/>
    <property type="match status" value="1"/>
</dbReference>
<evidence type="ECO:0000256" key="5">
    <source>
        <dbReference type="SAM" id="MobiDB-lite"/>
    </source>
</evidence>
<dbReference type="SUPFAM" id="SSF53474">
    <property type="entry name" value="alpha/beta-Hydrolases"/>
    <property type="match status" value="1"/>
</dbReference>
<dbReference type="AlphaFoldDB" id="A0A1W5CZL8"/>
<sequence length="1092" mass="124204">MAFVWISPLCATSGTAITIDIIGVPAIGADPRKTWTSTGADRSSLFLGDALHEEIPSARILLYDHLKPEERRLEVKELSDPGHKATAKAFASVEEEIAQYGTEEWADRLLEAVRGERSSQKAEKTPILFVCHSTGGIIVKRAITKRVMEGVVDIGAECLGVAFFATPHRGSSVLSEPEYVQAVQKSLGLKWEMSEHLRQEFSLQNRDLEILDYRFGPAALGMKIWSLVETHDTQLEVLSTSDVGGESLTMVDLSLVDVRSAVLSTTDVPVEEEDVIRVSTTHVGVPRFANDDKVRRRYLKDLASFVQHFSAQEREAHHQLASSIMNDIHIDVHQFYEFSQPGEQDKAPLKVWSESPTLRTFLEEGPAQCLGRRMRTQVEEPDKSVRPKSSMEIRRSTEPVAPTIVVAPPTELPEAIPPRDDGTSLSAPPPEKLANIHTRRPSLTPRYTTEPIASNGHLAPQAAPQPVKDDEYRDIDGVRRPQKPPTFQLPSMNRDRFRWIHVPYTHAGWVPLVLMTVSKERDNLNLHKKLLVDKIWMSQHNRSRHASPHARFVRPSCQGLFPKELSQSHSNMQRSHSSATSEVQLVLYLPYLHWDTFKHLNMRAGVIQKRRMQDHARPVDRAIASGNSMESKLIWQYLTSNRPIHCRRTLDQYGYPSLRDTSVRDGDQILYKRTRPPRPEKELYESPLEHITGILQANRFPAGQHASIGTNDDASKVLMVDQLWLWVVDQQTVVTFAAPKEKDDIDTPLELGDLRSNIYRDVNGDYARQCDDCFDFAALVVFHAVKALLDITDDDSLQVFRIFEEYISVLTEQQTKSFKEFRDNHRNTNSRDLDVHRLPKYVDNKKDLDALLELRDIEDELGSIGKLFKDQHRSITDMLKHYHEINAKYEQGLNGTELLKEIKETIDGYQEQIDAMLKSAQTAHKAFIDLLDMKQKQANVVEAHLTREQTEVAADQSRSVMIFTIFTIIFLPLSFFASVFGINAREWSGTDSNLSLRTIFVYMGTISLGFIIVALLAAFNRFTRRIMQYLWRIIANPFLGCFSHVLSWIARLSYERLNARQEARASRKLSTTAVLETDIAEFKAFNTKHDIV</sequence>
<dbReference type="SUPFAM" id="SSF144083">
    <property type="entry name" value="Magnesium transport protein CorA, transmembrane region"/>
    <property type="match status" value="1"/>
</dbReference>
<dbReference type="InterPro" id="IPR045863">
    <property type="entry name" value="CorA_TM1_TM2"/>
</dbReference>
<protein>
    <submittedName>
        <fullName evidence="8">Mg2 transporter protein, CorA-like/Zinc transport protein ZntB</fullName>
    </submittedName>
</protein>
<evidence type="ECO:0000256" key="3">
    <source>
        <dbReference type="ARBA" id="ARBA00022989"/>
    </source>
</evidence>
<feature type="compositionally biased region" description="Low complexity" evidence="5">
    <location>
        <begin position="398"/>
        <end position="409"/>
    </location>
</feature>
<dbReference type="InterPro" id="IPR029058">
    <property type="entry name" value="AB_hydrolase_fold"/>
</dbReference>